<keyword evidence="4" id="KW-1185">Reference proteome</keyword>
<evidence type="ECO:0000256" key="2">
    <source>
        <dbReference type="ARBA" id="ARBA00022737"/>
    </source>
</evidence>
<dbReference type="PANTHER" id="PTHR46122">
    <property type="entry name" value="GALACTOSE OXIDASE/KELCH REPEAT PROTEIN-RELATED"/>
    <property type="match status" value="1"/>
</dbReference>
<dbReference type="InterPro" id="IPR052439">
    <property type="entry name" value="F-box/Kelch-repeat"/>
</dbReference>
<dbReference type="SUPFAM" id="SSF117281">
    <property type="entry name" value="Kelch motif"/>
    <property type="match status" value="1"/>
</dbReference>
<evidence type="ECO:0000256" key="1">
    <source>
        <dbReference type="ARBA" id="ARBA00022441"/>
    </source>
</evidence>
<dbReference type="InterPro" id="IPR015915">
    <property type="entry name" value="Kelch-typ_b-propeller"/>
</dbReference>
<dbReference type="SMART" id="SM00612">
    <property type="entry name" value="Kelch"/>
    <property type="match status" value="2"/>
</dbReference>
<keyword evidence="1" id="KW-0880">Kelch repeat</keyword>
<evidence type="ECO:0000313" key="4">
    <source>
        <dbReference type="Proteomes" id="UP000636709"/>
    </source>
</evidence>
<sequence>MPKIIKDVFPRDSYKESIAVGRDLLVFFKGKGVEHIQFLQMRYIRTDPANYPRYLFGSASAGHKAYLAGGTDNYGRLLSSVDMYDSVERGWEPLPSMNRARRQCSGVFMDGKLFVIGGKGSNNEELTCGEEYDFELGSWRVIENMTEGLNVKDYAPPIVAVVSNELYGCDYAEKNVKRYDKENNRWITIGKWPVNVSSMNGWGIGFKACADKLIIIGGPSSSIHGMLELHSWVPDGRSPAWNLIASKRSTRGSVYHATIISIVAESTTE</sequence>
<name>A0A835B4Y2_9POAL</name>
<dbReference type="Proteomes" id="UP000636709">
    <property type="component" value="Unassembled WGS sequence"/>
</dbReference>
<comment type="caution">
    <text evidence="3">The sequence shown here is derived from an EMBL/GenBank/DDBJ whole genome shotgun (WGS) entry which is preliminary data.</text>
</comment>
<keyword evidence="2" id="KW-0677">Repeat</keyword>
<dbReference type="Gene3D" id="2.120.10.80">
    <property type="entry name" value="Kelch-type beta propeller"/>
    <property type="match status" value="1"/>
</dbReference>
<dbReference type="OrthoDB" id="8185403at2759"/>
<dbReference type="EMBL" id="JACEFO010002093">
    <property type="protein sequence ID" value="KAF8684850.1"/>
    <property type="molecule type" value="Genomic_DNA"/>
</dbReference>
<gene>
    <name evidence="3" type="ORF">HU200_044130</name>
</gene>
<accession>A0A835B4Y2</accession>
<dbReference type="GO" id="GO:0005634">
    <property type="term" value="C:nucleus"/>
    <property type="evidence" value="ECO:0007669"/>
    <property type="project" value="TreeGrafter"/>
</dbReference>
<dbReference type="PANTHER" id="PTHR46122:SF25">
    <property type="entry name" value="REPEAT-CONTAINING F-BOX FAMILY PROTEIN, PUTATIVE, EXPRESSED-RELATED"/>
    <property type="match status" value="1"/>
</dbReference>
<protein>
    <submittedName>
        <fullName evidence="3">Uncharacterized protein</fullName>
    </submittedName>
</protein>
<dbReference type="Pfam" id="PF01344">
    <property type="entry name" value="Kelch_1"/>
    <property type="match status" value="2"/>
</dbReference>
<dbReference type="AlphaFoldDB" id="A0A835B4Y2"/>
<dbReference type="InterPro" id="IPR006652">
    <property type="entry name" value="Kelch_1"/>
</dbReference>
<organism evidence="3 4">
    <name type="scientific">Digitaria exilis</name>
    <dbReference type="NCBI Taxonomy" id="1010633"/>
    <lineage>
        <taxon>Eukaryota</taxon>
        <taxon>Viridiplantae</taxon>
        <taxon>Streptophyta</taxon>
        <taxon>Embryophyta</taxon>
        <taxon>Tracheophyta</taxon>
        <taxon>Spermatophyta</taxon>
        <taxon>Magnoliopsida</taxon>
        <taxon>Liliopsida</taxon>
        <taxon>Poales</taxon>
        <taxon>Poaceae</taxon>
        <taxon>PACMAD clade</taxon>
        <taxon>Panicoideae</taxon>
        <taxon>Panicodae</taxon>
        <taxon>Paniceae</taxon>
        <taxon>Anthephorinae</taxon>
        <taxon>Digitaria</taxon>
    </lineage>
</organism>
<reference evidence="3" key="1">
    <citation type="submission" date="2020-07" db="EMBL/GenBank/DDBJ databases">
        <title>Genome sequence and genetic diversity analysis of an under-domesticated orphan crop, white fonio (Digitaria exilis).</title>
        <authorList>
            <person name="Bennetzen J.L."/>
            <person name="Chen S."/>
            <person name="Ma X."/>
            <person name="Wang X."/>
            <person name="Yssel A.E.J."/>
            <person name="Chaluvadi S.R."/>
            <person name="Johnson M."/>
            <person name="Gangashetty P."/>
            <person name="Hamidou F."/>
            <person name="Sanogo M.D."/>
            <person name="Zwaenepoel A."/>
            <person name="Wallace J."/>
            <person name="Van De Peer Y."/>
            <person name="Van Deynze A."/>
        </authorList>
    </citation>
    <scope>NUCLEOTIDE SEQUENCE</scope>
    <source>
        <tissue evidence="3">Leaves</tissue>
    </source>
</reference>
<evidence type="ECO:0000313" key="3">
    <source>
        <dbReference type="EMBL" id="KAF8684850.1"/>
    </source>
</evidence>
<proteinExistence type="predicted"/>